<dbReference type="EMBL" id="RCTY01000057">
    <property type="protein sequence ID" value="ROU04609.1"/>
    <property type="molecule type" value="Genomic_DNA"/>
</dbReference>
<feature type="compositionally biased region" description="Basic and acidic residues" evidence="4">
    <location>
        <begin position="571"/>
        <end position="584"/>
    </location>
</feature>
<evidence type="ECO:0000256" key="2">
    <source>
        <dbReference type="ARBA" id="ARBA00022525"/>
    </source>
</evidence>
<comment type="caution">
    <text evidence="5">The sequence shown here is derived from an EMBL/GenBank/DDBJ whole genome shotgun (WGS) entry which is preliminary data.</text>
</comment>
<evidence type="ECO:0000256" key="1">
    <source>
        <dbReference type="ARBA" id="ARBA00004613"/>
    </source>
</evidence>
<dbReference type="InterPro" id="IPR011049">
    <property type="entry name" value="Serralysin-like_metalloprot_C"/>
</dbReference>
<dbReference type="Pfam" id="PF14891">
    <property type="entry name" value="Peptidase_M91"/>
    <property type="match status" value="1"/>
</dbReference>
<feature type="region of interest" description="Disordered" evidence="4">
    <location>
        <begin position="1"/>
        <end position="38"/>
    </location>
</feature>
<feature type="compositionally biased region" description="Basic and acidic residues" evidence="4">
    <location>
        <begin position="242"/>
        <end position="256"/>
    </location>
</feature>
<dbReference type="Gene3D" id="2.150.10.10">
    <property type="entry name" value="Serralysin-like metalloprotease, C-terminal"/>
    <property type="match status" value="1"/>
</dbReference>
<sequence length="611" mass="62936">MSAETEAGSTAATAASGTSPGATGAASPGPTPAPAPAAIPIDGLVAPAGAAISSWNTPDGKPVSSQVLFRAGDVAITREQTIGTDAYGNNYVTLDQVVLATGSGNDDVQISQRVNGMLDVNVNGQKYEINLGQYHTPPPPGQPAQELAVRTGDGNDIVNAPTVSVNLAVKAGAGDDSITTGRGFDGVDGGAGDDQIATGAGRDDVFGGAGNDRIDGGADDDVLYGGDGRDTIEGGDGNDYLEGGRGDDTLEGRRGNDILSGGMDNDTLRAGADDDRVYTGAGRDTVDYLSGCDTVYGQAVVDNISAATATQNNVVETQTRAGWSVKIADNATPEFRQRVEADLDLLRSSPQGQQLLEALDKAATEKGNSVTLSELRNEQNGYAGFRDPVSGQVVGFDLAVNYATPGGPGPGTDAEVVYNPAFHNAEFPTPVGVLQHELAHAYNAVTGTLQPDIYRGAGLDAPQWDSAGKLTFSVDNLERQAVGLPTTATSGSANPTFATENALRQEFGQADRLSYNFNVPALSPSPGSTASLQSNPHAFLDRMLDASRSGDREAFSRLTEQAGAAEPGAALRREASETVDRQERAANVAQPVPEPAQAVEPHSVVARGPSR</sequence>
<gene>
    <name evidence="5" type="ORF">D9T17_22990</name>
</gene>
<dbReference type="Pfam" id="PF00353">
    <property type="entry name" value="HemolysinCabind"/>
    <property type="match status" value="3"/>
</dbReference>
<keyword evidence="2" id="KW-0964">Secreted</keyword>
<feature type="region of interest" description="Disordered" evidence="4">
    <location>
        <begin position="197"/>
        <end position="256"/>
    </location>
</feature>
<dbReference type="GO" id="GO:0005576">
    <property type="term" value="C:extracellular region"/>
    <property type="evidence" value="ECO:0007669"/>
    <property type="project" value="UniProtKB-SubCell"/>
</dbReference>
<dbReference type="PANTHER" id="PTHR38340">
    <property type="entry name" value="S-LAYER PROTEIN"/>
    <property type="match status" value="1"/>
</dbReference>
<accession>A0A3N2RAW9</accession>
<evidence type="ECO:0000256" key="4">
    <source>
        <dbReference type="SAM" id="MobiDB-lite"/>
    </source>
</evidence>
<dbReference type="InterPro" id="IPR018511">
    <property type="entry name" value="Hemolysin-typ_Ca-bd_CS"/>
</dbReference>
<feature type="region of interest" description="Disordered" evidence="4">
    <location>
        <begin position="559"/>
        <end position="611"/>
    </location>
</feature>
<evidence type="ECO:0008006" key="7">
    <source>
        <dbReference type="Google" id="ProtNLM"/>
    </source>
</evidence>
<dbReference type="InterPro" id="IPR028208">
    <property type="entry name" value="Effector_pro_NleD-like"/>
</dbReference>
<dbReference type="PANTHER" id="PTHR38340:SF1">
    <property type="entry name" value="S-LAYER PROTEIN"/>
    <property type="match status" value="1"/>
</dbReference>
<proteinExistence type="predicted"/>
<protein>
    <recommendedName>
        <fullName evidence="7">Hemolysin-type calcium-binding repeat-containing protein</fullName>
    </recommendedName>
</protein>
<dbReference type="AlphaFoldDB" id="A0A3N2RAW9"/>
<evidence type="ECO:0000256" key="3">
    <source>
        <dbReference type="ARBA" id="ARBA00022837"/>
    </source>
</evidence>
<dbReference type="Proteomes" id="UP000275910">
    <property type="component" value="Unassembled WGS sequence"/>
</dbReference>
<dbReference type="RefSeq" id="WP_123649632.1">
    <property type="nucleotide sequence ID" value="NZ_RCTY01000057.1"/>
</dbReference>
<evidence type="ECO:0000313" key="6">
    <source>
        <dbReference type="Proteomes" id="UP000275910"/>
    </source>
</evidence>
<comment type="subcellular location">
    <subcellularLocation>
        <location evidence="1">Secreted</location>
    </subcellularLocation>
</comment>
<feature type="compositionally biased region" description="Low complexity" evidence="4">
    <location>
        <begin position="1"/>
        <end position="28"/>
    </location>
</feature>
<dbReference type="GO" id="GO:0005509">
    <property type="term" value="F:calcium ion binding"/>
    <property type="evidence" value="ECO:0007669"/>
    <property type="project" value="InterPro"/>
</dbReference>
<dbReference type="PROSITE" id="PS00330">
    <property type="entry name" value="HEMOLYSIN_CALCIUM"/>
    <property type="match status" value="2"/>
</dbReference>
<reference evidence="5 6" key="1">
    <citation type="submission" date="2018-10" db="EMBL/GenBank/DDBJ databases">
        <title>The genome of Lysobacter enzymogenes OH11.</title>
        <authorList>
            <person name="Liu F."/>
            <person name="Zhao Y."/>
            <person name="Qian G."/>
            <person name="Chen Y."/>
            <person name="Xu H."/>
        </authorList>
    </citation>
    <scope>NUCLEOTIDE SEQUENCE [LARGE SCALE GENOMIC DNA]</scope>
    <source>
        <strain evidence="5 6">OH11</strain>
    </source>
</reference>
<dbReference type="InterPro" id="IPR050557">
    <property type="entry name" value="RTX_toxin/Mannuronan_C5-epim"/>
</dbReference>
<dbReference type="PRINTS" id="PR00313">
    <property type="entry name" value="CABNDNGRPT"/>
</dbReference>
<keyword evidence="3" id="KW-0106">Calcium</keyword>
<evidence type="ECO:0000313" key="5">
    <source>
        <dbReference type="EMBL" id="ROU04609.1"/>
    </source>
</evidence>
<dbReference type="SUPFAM" id="SSF51120">
    <property type="entry name" value="beta-Roll"/>
    <property type="match status" value="1"/>
</dbReference>
<name>A0A3N2RAW9_LYSEN</name>
<dbReference type="InterPro" id="IPR001343">
    <property type="entry name" value="Hemolysn_Ca-bd"/>
</dbReference>
<organism evidence="5 6">
    <name type="scientific">Lysobacter enzymogenes</name>
    <dbReference type="NCBI Taxonomy" id="69"/>
    <lineage>
        <taxon>Bacteria</taxon>
        <taxon>Pseudomonadati</taxon>
        <taxon>Pseudomonadota</taxon>
        <taxon>Gammaproteobacteria</taxon>
        <taxon>Lysobacterales</taxon>
        <taxon>Lysobacteraceae</taxon>
        <taxon>Lysobacter</taxon>
    </lineage>
</organism>